<keyword evidence="2" id="KW-1185">Reference proteome</keyword>
<name>A0AAV4J9I1_9GAST</name>
<dbReference type="EMBL" id="BMAT01013750">
    <property type="protein sequence ID" value="GFS19442.1"/>
    <property type="molecule type" value="Genomic_DNA"/>
</dbReference>
<dbReference type="Proteomes" id="UP000762676">
    <property type="component" value="Unassembled WGS sequence"/>
</dbReference>
<protein>
    <submittedName>
        <fullName evidence="1">Craniofacial development protein 2</fullName>
    </submittedName>
</protein>
<sequence>MGDLNAKVGVDNRSNEGVMGMHGLGEANDNRERFISLCSFNQLVIGRTVFPLKRIHKATWISPDGRTENQIDHFGISKKFRKSLKDVGVMRGADATWF</sequence>
<gene>
    <name evidence="1" type="ORF">ElyMa_006873400</name>
</gene>
<reference evidence="1 2" key="1">
    <citation type="journal article" date="2021" name="Elife">
        <title>Chloroplast acquisition without the gene transfer in kleptoplastic sea slugs, Plakobranchus ocellatus.</title>
        <authorList>
            <person name="Maeda T."/>
            <person name="Takahashi S."/>
            <person name="Yoshida T."/>
            <person name="Shimamura S."/>
            <person name="Takaki Y."/>
            <person name="Nagai Y."/>
            <person name="Toyoda A."/>
            <person name="Suzuki Y."/>
            <person name="Arimoto A."/>
            <person name="Ishii H."/>
            <person name="Satoh N."/>
            <person name="Nishiyama T."/>
            <person name="Hasebe M."/>
            <person name="Maruyama T."/>
            <person name="Minagawa J."/>
            <person name="Obokata J."/>
            <person name="Shigenobu S."/>
        </authorList>
    </citation>
    <scope>NUCLEOTIDE SEQUENCE [LARGE SCALE GENOMIC DNA]</scope>
</reference>
<evidence type="ECO:0000313" key="2">
    <source>
        <dbReference type="Proteomes" id="UP000762676"/>
    </source>
</evidence>
<evidence type="ECO:0000313" key="1">
    <source>
        <dbReference type="EMBL" id="GFS19442.1"/>
    </source>
</evidence>
<accession>A0AAV4J9I1</accession>
<proteinExistence type="predicted"/>
<organism evidence="1 2">
    <name type="scientific">Elysia marginata</name>
    <dbReference type="NCBI Taxonomy" id="1093978"/>
    <lineage>
        <taxon>Eukaryota</taxon>
        <taxon>Metazoa</taxon>
        <taxon>Spiralia</taxon>
        <taxon>Lophotrochozoa</taxon>
        <taxon>Mollusca</taxon>
        <taxon>Gastropoda</taxon>
        <taxon>Heterobranchia</taxon>
        <taxon>Euthyneura</taxon>
        <taxon>Panpulmonata</taxon>
        <taxon>Sacoglossa</taxon>
        <taxon>Placobranchoidea</taxon>
        <taxon>Plakobranchidae</taxon>
        <taxon>Elysia</taxon>
    </lineage>
</organism>
<dbReference type="InterPro" id="IPR036691">
    <property type="entry name" value="Endo/exonu/phosph_ase_sf"/>
</dbReference>
<comment type="caution">
    <text evidence="1">The sequence shown here is derived from an EMBL/GenBank/DDBJ whole genome shotgun (WGS) entry which is preliminary data.</text>
</comment>
<dbReference type="AlphaFoldDB" id="A0AAV4J9I1"/>
<dbReference type="Gene3D" id="3.60.10.10">
    <property type="entry name" value="Endonuclease/exonuclease/phosphatase"/>
    <property type="match status" value="1"/>
</dbReference>